<organism evidence="2 3">
    <name type="scientific">Terrihabitans soli</name>
    <dbReference type="NCBI Taxonomy" id="708113"/>
    <lineage>
        <taxon>Bacteria</taxon>
        <taxon>Pseudomonadati</taxon>
        <taxon>Pseudomonadota</taxon>
        <taxon>Alphaproteobacteria</taxon>
        <taxon>Hyphomicrobiales</taxon>
        <taxon>Terrihabitans</taxon>
    </lineage>
</organism>
<feature type="signal peptide" evidence="1">
    <location>
        <begin position="1"/>
        <end position="19"/>
    </location>
</feature>
<name>A0A6S6QZW0_9HYPH</name>
<evidence type="ECO:0000313" key="2">
    <source>
        <dbReference type="EMBL" id="BCJ92238.1"/>
    </source>
</evidence>
<sequence length="91" mass="9804">MLRVASVLVLLAMPFPAFADRADADQCAQKLSGLALQTYQASIVRAQAGQTLRQAISAHLKPLVEASKISEDEAHKSGFSAAMCVRLVHRK</sequence>
<gene>
    <name evidence="2" type="ORF">IZ6_29730</name>
</gene>
<dbReference type="AlphaFoldDB" id="A0A6S6QZW0"/>
<proteinExistence type="predicted"/>
<evidence type="ECO:0000313" key="3">
    <source>
        <dbReference type="Proteomes" id="UP000515317"/>
    </source>
</evidence>
<evidence type="ECO:0000256" key="1">
    <source>
        <dbReference type="SAM" id="SignalP"/>
    </source>
</evidence>
<dbReference type="Proteomes" id="UP000515317">
    <property type="component" value="Chromosome"/>
</dbReference>
<keyword evidence="3" id="KW-1185">Reference proteome</keyword>
<accession>A0A6S6QZW0</accession>
<dbReference type="KEGG" id="tso:IZ6_29730"/>
<protein>
    <submittedName>
        <fullName evidence="2">Uncharacterized protein</fullName>
    </submittedName>
</protein>
<dbReference type="RefSeq" id="WP_222875828.1">
    <property type="nucleotide sequence ID" value="NZ_AP023361.1"/>
</dbReference>
<keyword evidence="1" id="KW-0732">Signal</keyword>
<reference evidence="2 3" key="1">
    <citation type="submission" date="2020-08" db="EMBL/GenBank/DDBJ databases">
        <title>Genome sequence of Rhizobiales bacterium strain IZ6.</title>
        <authorList>
            <person name="Nakai R."/>
            <person name="Naganuma T."/>
        </authorList>
    </citation>
    <scope>NUCLEOTIDE SEQUENCE [LARGE SCALE GENOMIC DNA]</scope>
    <source>
        <strain evidence="2 3">IZ6</strain>
    </source>
</reference>
<dbReference type="EMBL" id="AP023361">
    <property type="protein sequence ID" value="BCJ92238.1"/>
    <property type="molecule type" value="Genomic_DNA"/>
</dbReference>
<feature type="chain" id="PRO_5027761994" evidence="1">
    <location>
        <begin position="20"/>
        <end position="91"/>
    </location>
</feature>